<evidence type="ECO:0000313" key="4">
    <source>
        <dbReference type="Proteomes" id="UP001163821"/>
    </source>
</evidence>
<reference evidence="3" key="1">
    <citation type="submission" date="2022-10" db="EMBL/GenBank/DDBJ databases">
        <title>Gaoshiqiia sediminis gen. nov., sp. nov., isolated from coastal sediment.</title>
        <authorList>
            <person name="Yu W.X."/>
            <person name="Mu D.S."/>
            <person name="Du J.Z."/>
            <person name="Liang Y.Q."/>
        </authorList>
    </citation>
    <scope>NUCLEOTIDE SEQUENCE</scope>
    <source>
        <strain evidence="3">A06</strain>
    </source>
</reference>
<evidence type="ECO:0000259" key="1">
    <source>
        <dbReference type="Pfam" id="PF00675"/>
    </source>
</evidence>
<dbReference type="InterPro" id="IPR011765">
    <property type="entry name" value="Pept_M16_N"/>
</dbReference>
<keyword evidence="4" id="KW-1185">Reference proteome</keyword>
<accession>A0AA41Y1Y4</accession>
<dbReference type="InterPro" id="IPR050361">
    <property type="entry name" value="MPP/UQCRC_Complex"/>
</dbReference>
<proteinExistence type="predicted"/>
<dbReference type="GO" id="GO:0046872">
    <property type="term" value="F:metal ion binding"/>
    <property type="evidence" value="ECO:0007669"/>
    <property type="project" value="InterPro"/>
</dbReference>
<organism evidence="3 4">
    <name type="scientific">Gaoshiqia sediminis</name>
    <dbReference type="NCBI Taxonomy" id="2986998"/>
    <lineage>
        <taxon>Bacteria</taxon>
        <taxon>Pseudomonadati</taxon>
        <taxon>Bacteroidota</taxon>
        <taxon>Bacteroidia</taxon>
        <taxon>Marinilabiliales</taxon>
        <taxon>Prolixibacteraceae</taxon>
        <taxon>Gaoshiqia</taxon>
    </lineage>
</organism>
<dbReference type="PANTHER" id="PTHR11851">
    <property type="entry name" value="METALLOPROTEASE"/>
    <property type="match status" value="1"/>
</dbReference>
<feature type="domain" description="Peptidase M16 N-terminal" evidence="1">
    <location>
        <begin position="39"/>
        <end position="138"/>
    </location>
</feature>
<dbReference type="InterPro" id="IPR011249">
    <property type="entry name" value="Metalloenz_LuxS/M16"/>
</dbReference>
<dbReference type="Pfam" id="PF05193">
    <property type="entry name" value="Peptidase_M16_C"/>
    <property type="match status" value="1"/>
</dbReference>
<feature type="domain" description="Peptidase M16 C-terminal" evidence="2">
    <location>
        <begin position="181"/>
        <end position="357"/>
    </location>
</feature>
<dbReference type="RefSeq" id="WP_282590588.1">
    <property type="nucleotide sequence ID" value="NZ_JAPAAF010000004.1"/>
</dbReference>
<dbReference type="SUPFAM" id="SSF63411">
    <property type="entry name" value="LuxS/MPP-like metallohydrolase"/>
    <property type="match status" value="2"/>
</dbReference>
<dbReference type="AlphaFoldDB" id="A0AA41Y1Y4"/>
<dbReference type="EMBL" id="JAPAAF010000004">
    <property type="protein sequence ID" value="MCW0481979.1"/>
    <property type="molecule type" value="Genomic_DNA"/>
</dbReference>
<dbReference type="InterPro" id="IPR007863">
    <property type="entry name" value="Peptidase_M16_C"/>
</dbReference>
<dbReference type="PANTHER" id="PTHR11851:SF224">
    <property type="entry name" value="PROCESSING PROTEASE"/>
    <property type="match status" value="1"/>
</dbReference>
<comment type="caution">
    <text evidence="3">The sequence shown here is derived from an EMBL/GenBank/DDBJ whole genome shotgun (WGS) entry which is preliminary data.</text>
</comment>
<evidence type="ECO:0000313" key="3">
    <source>
        <dbReference type="EMBL" id="MCW0481979.1"/>
    </source>
</evidence>
<evidence type="ECO:0000259" key="2">
    <source>
        <dbReference type="Pfam" id="PF05193"/>
    </source>
</evidence>
<sequence>MINREIAPTIRNIDKPLFIPPEKRTLDNGVPLFLLHAGTQEVCKIDFIFKAGTWQQEVQLQAAMCNAMLQEGSQQYSAAQTAEIMDFHGAYLQLMADQHYGTVSLISLTRHLPRLLPVVEDFLKNPLFPENEFETLVQRRKQRFLLENEKVKVLCQKKFSELLFGDGHPYAQTVKKEDFDSLQLQSLIDFHRHFYHAGNCEILVAGRFDEGLTELINRYFGGSDWKQEPAEPATFQPSNSPTKLLHVSKPDAIQSAIRVGKILVGKEHPDYLPLQILVTLLGGYFSSRLMANIREEKGYTYGIGASFFSLNEAGYLTIATEVDKSYEKATLNEIFHEIELLCQQPVSDDELERVRQYLLGEFIRDLDGPFALAQTFRNVHDFGLNYRFYDDYYQTLLHVSPSQLMRLAKTYFTADSFYTVIAGKN</sequence>
<dbReference type="Gene3D" id="3.30.830.10">
    <property type="entry name" value="Metalloenzyme, LuxS/M16 peptidase-like"/>
    <property type="match status" value="2"/>
</dbReference>
<dbReference type="Proteomes" id="UP001163821">
    <property type="component" value="Unassembled WGS sequence"/>
</dbReference>
<dbReference type="Pfam" id="PF00675">
    <property type="entry name" value="Peptidase_M16"/>
    <property type="match status" value="1"/>
</dbReference>
<name>A0AA41Y1Y4_9BACT</name>
<protein>
    <submittedName>
        <fullName evidence="3">Insulinase family protein</fullName>
    </submittedName>
</protein>
<gene>
    <name evidence="3" type="ORF">N2K84_04495</name>
</gene>